<evidence type="ECO:0000256" key="1">
    <source>
        <dbReference type="ARBA" id="ARBA00022729"/>
    </source>
</evidence>
<evidence type="ECO:0000259" key="4">
    <source>
        <dbReference type="PROSITE" id="PS51752"/>
    </source>
</evidence>
<dbReference type="SUPFAM" id="SSF51101">
    <property type="entry name" value="Mannose-binding lectins"/>
    <property type="match status" value="2"/>
</dbReference>
<dbReference type="InterPro" id="IPR052321">
    <property type="entry name" value="PolyBind_ProtTraffic"/>
</dbReference>
<evidence type="ECO:0000313" key="6">
    <source>
        <dbReference type="Proteomes" id="UP000612055"/>
    </source>
</evidence>
<dbReference type="InterPro" id="IPR001229">
    <property type="entry name" value="Jacalin-like_lectin_dom"/>
</dbReference>
<dbReference type="EMBL" id="JAEHOE010000015">
    <property type="protein sequence ID" value="KAG2497120.1"/>
    <property type="molecule type" value="Genomic_DNA"/>
</dbReference>
<dbReference type="GO" id="GO:0008237">
    <property type="term" value="F:metallopeptidase activity"/>
    <property type="evidence" value="ECO:0007669"/>
    <property type="project" value="InterPro"/>
</dbReference>
<dbReference type="SMART" id="SM00915">
    <property type="entry name" value="Jacalin"/>
    <property type="match status" value="1"/>
</dbReference>
<dbReference type="InterPro" id="IPR008752">
    <property type="entry name" value="Peptidase_M11"/>
</dbReference>
<dbReference type="Gene3D" id="3.40.390.10">
    <property type="entry name" value="Collagenase (Catalytic Domain)"/>
    <property type="match status" value="1"/>
</dbReference>
<gene>
    <name evidence="5" type="ORF">HYH03_004711</name>
</gene>
<accession>A0A835YE47</accession>
<reference evidence="5" key="1">
    <citation type="journal article" date="2020" name="bioRxiv">
        <title>Comparative genomics of Chlamydomonas.</title>
        <authorList>
            <person name="Craig R.J."/>
            <person name="Hasan A.R."/>
            <person name="Ness R.W."/>
            <person name="Keightley P.D."/>
        </authorList>
    </citation>
    <scope>NUCLEOTIDE SEQUENCE</scope>
    <source>
        <strain evidence="5">CCAP 11/70</strain>
    </source>
</reference>
<dbReference type="AlphaFoldDB" id="A0A835YE47"/>
<evidence type="ECO:0000313" key="5">
    <source>
        <dbReference type="EMBL" id="KAG2497120.1"/>
    </source>
</evidence>
<keyword evidence="6" id="KW-1185">Reference proteome</keyword>
<dbReference type="PANTHER" id="PTHR33589:SF3">
    <property type="entry name" value="ZYMOGEN GRANULE MEMBRANE PROTEIN 16-LIKE"/>
    <property type="match status" value="1"/>
</dbReference>
<name>A0A835YE47_9CHLO</name>
<dbReference type="SUPFAM" id="SSF55486">
    <property type="entry name" value="Metalloproteases ('zincins'), catalytic domain"/>
    <property type="match status" value="1"/>
</dbReference>
<organism evidence="5 6">
    <name type="scientific">Edaphochlamys debaryana</name>
    <dbReference type="NCBI Taxonomy" id="47281"/>
    <lineage>
        <taxon>Eukaryota</taxon>
        <taxon>Viridiplantae</taxon>
        <taxon>Chlorophyta</taxon>
        <taxon>core chlorophytes</taxon>
        <taxon>Chlorophyceae</taxon>
        <taxon>CS clade</taxon>
        <taxon>Chlamydomonadales</taxon>
        <taxon>Chlamydomonadales incertae sedis</taxon>
        <taxon>Edaphochlamys</taxon>
    </lineage>
</organism>
<dbReference type="InterPro" id="IPR024079">
    <property type="entry name" value="MetalloPept_cat_dom_sf"/>
</dbReference>
<comment type="caution">
    <text evidence="5">The sequence shown here is derived from an EMBL/GenBank/DDBJ whole genome shotgun (WGS) entry which is preliminary data.</text>
</comment>
<proteinExistence type="predicted"/>
<dbReference type="OrthoDB" id="544128at2759"/>
<keyword evidence="2" id="KW-0430">Lectin</keyword>
<protein>
    <recommendedName>
        <fullName evidence="4">Jacalin-type lectin domain-containing protein</fullName>
    </recommendedName>
</protein>
<feature type="domain" description="Jacalin-type lectin" evidence="4">
    <location>
        <begin position="255"/>
        <end position="396"/>
    </location>
</feature>
<keyword evidence="1" id="KW-0732">Signal</keyword>
<dbReference type="Proteomes" id="UP000612055">
    <property type="component" value="Unassembled WGS sequence"/>
</dbReference>
<evidence type="ECO:0000256" key="3">
    <source>
        <dbReference type="SAM" id="MobiDB-lite"/>
    </source>
</evidence>
<dbReference type="PROSITE" id="PS51752">
    <property type="entry name" value="JACALIN_LECTIN"/>
    <property type="match status" value="1"/>
</dbReference>
<sequence length="846" mass="89384">MKKSSGVLNGSAGAGAGTRAAQLLRGRKEVAVGSVVTSRRSLQQACASDSLYQGPFGTAPTRWPQTGFFNHRDLYLDNEPLEGIRVYAGQWIDSIQVTYGFESSPREGGAGERLYDFYMEVDDFVTEVNVRSGLFVDAISLKTAMGGDKLTMTYGSTVTPRRGGTAGAARTWTLGAGEYITSVLVLGVNGTNWAVATPCLSYRARLVYISGTAKDYLEQITFYWAALPASPQPMPPTPPPRPPRPPTPPATVPPLLLLGPFGGGAEFGTSFVDNPPSAGVQLTGIRVYAGALVDAIQVAYNGVWGPRRGGGGGSMRELILASGEVITGAVVNAGVVVDSITFTTSLNRTVTMGGSGGSPHQAAPCPVGAYKLVGVRGIAGSANLPYLVQASLLWELLPSRAEAVLAAEAAARLAGWRCIYGLGSVIRTSPTTFQPECLTLANSSACLTGDCRRMLGCAAVGSGPALQLPGQRLPGQVFGRVGCEGSANPNTSQDYQDPSQACPRAHGLLAMNLPRPVNIRVITLILDVCDTGPSNPVSDIELSLYRDPYSLQAYWSTISGGQAVFNRNTSLIKNVKLPCGRFNRSVCDLRNWVSYIDANAAALGVPELSSFTRHRAFIVPASVNCSAAFTGLSAGNNVYIRGNYASSTTAPNEYLRIFRHELGHTLGLSHSSRNGQQHGDGSDPLGNCQRCLYNAPHMLQLGWSTPFATLSRTHLPLGVPTDPITLAALNARRNTPVVIYPDWLSNTANTTYSGSAIVLSYRMRVGQDIGLPDEFDGAVSVHRAPAVMRMGGGATHVEAVVAKGRRAVVAGARLVLSVAPPTQATLSVAVVRVCRYAVSEAECMMA</sequence>
<dbReference type="Pfam" id="PF01419">
    <property type="entry name" value="Jacalin"/>
    <property type="match status" value="1"/>
</dbReference>
<feature type="region of interest" description="Disordered" evidence="3">
    <location>
        <begin position="232"/>
        <end position="251"/>
    </location>
</feature>
<dbReference type="Pfam" id="PF05548">
    <property type="entry name" value="Peptidase_M11"/>
    <property type="match status" value="1"/>
</dbReference>
<dbReference type="GO" id="GO:0030246">
    <property type="term" value="F:carbohydrate binding"/>
    <property type="evidence" value="ECO:0007669"/>
    <property type="project" value="UniProtKB-KW"/>
</dbReference>
<dbReference type="PANTHER" id="PTHR33589">
    <property type="entry name" value="OS11G0524900 PROTEIN"/>
    <property type="match status" value="1"/>
</dbReference>
<evidence type="ECO:0000256" key="2">
    <source>
        <dbReference type="ARBA" id="ARBA00022734"/>
    </source>
</evidence>
<dbReference type="InterPro" id="IPR036404">
    <property type="entry name" value="Jacalin-like_lectin_dom_sf"/>
</dbReference>
<dbReference type="Gene3D" id="2.100.10.30">
    <property type="entry name" value="Jacalin-like lectin domain"/>
    <property type="match status" value="2"/>
</dbReference>